<dbReference type="GeneID" id="55803010"/>
<dbReference type="Proteomes" id="UP000422648">
    <property type="component" value="Segment"/>
</dbReference>
<keyword evidence="3" id="KW-1185">Reference proteome</keyword>
<proteinExistence type="predicted"/>
<organism evidence="2 3">
    <name type="scientific">Tenacibaculum phage PTm1</name>
    <dbReference type="NCBI Taxonomy" id="2547425"/>
    <lineage>
        <taxon>Viruses</taxon>
        <taxon>Duplodnaviria</taxon>
        <taxon>Heunggongvirae</taxon>
        <taxon>Uroviricota</taxon>
        <taxon>Caudoviricetes</taxon>
        <taxon>Shirahamavirus</taxon>
        <taxon>Shirahamavirus PTm1</taxon>
    </lineage>
</organism>
<dbReference type="SMART" id="SM00974">
    <property type="entry name" value="T5orf172"/>
    <property type="match status" value="1"/>
</dbReference>
<feature type="domain" description="Bacteriophage T5 Orf172 DNA-binding" evidence="1">
    <location>
        <begin position="13"/>
        <end position="89"/>
    </location>
</feature>
<protein>
    <submittedName>
        <fullName evidence="2">Helicase</fullName>
    </submittedName>
</protein>
<dbReference type="RefSeq" id="YP_009873889.1">
    <property type="nucleotide sequence ID" value="NC_049340.1"/>
</dbReference>
<dbReference type="EMBL" id="AP019524">
    <property type="protein sequence ID" value="BBI90597.1"/>
    <property type="molecule type" value="Genomic_DNA"/>
</dbReference>
<accession>A0A5S9BZ61</accession>
<dbReference type="GO" id="GO:0004386">
    <property type="term" value="F:helicase activity"/>
    <property type="evidence" value="ECO:0007669"/>
    <property type="project" value="UniProtKB-KW"/>
</dbReference>
<keyword evidence="2" id="KW-0347">Helicase</keyword>
<evidence type="ECO:0000259" key="1">
    <source>
        <dbReference type="SMART" id="SM00974"/>
    </source>
</evidence>
<evidence type="ECO:0000313" key="2">
    <source>
        <dbReference type="EMBL" id="BBI90597.1"/>
    </source>
</evidence>
<evidence type="ECO:0000313" key="3">
    <source>
        <dbReference type="Proteomes" id="UP000422648"/>
    </source>
</evidence>
<name>A0A5S9BZ61_9CAUD</name>
<dbReference type="KEGG" id="vg:55803010"/>
<dbReference type="Pfam" id="PF13455">
    <property type="entry name" value="MUG113"/>
    <property type="match status" value="1"/>
</dbReference>
<sequence length="106" mass="12480">MKIGTIYLLEDYRNDERSFKIGFTTGDVDKRVKQLQTGNSATIMVVDTFRTKHYLRVEKMMHLKYASSRKRGEWFTITDNQALNFINECKKCVEVIDALSENPFYK</sequence>
<reference evidence="2 3" key="1">
    <citation type="journal article" date="2019" name="Arch. Virol.">
        <title>A novel jumbo Tenacibaculum maritimum lytic phage with head-fiber-like appendages.</title>
        <authorList>
            <person name="Kawato Y."/>
            <person name="Istiqomah I."/>
            <person name="Gaafar A.Y."/>
            <person name="Hanaoka M."/>
            <person name="Ishimaru K."/>
            <person name="Yasuike M."/>
            <person name="Nishiki I."/>
            <person name="Nakamura Y."/>
            <person name="Fujiwara A."/>
            <person name="Nakai T."/>
        </authorList>
    </citation>
    <scope>NUCLEOTIDE SEQUENCE [LARGE SCALE GENOMIC DNA]</scope>
    <source>
        <strain evidence="2 3">PTm1</strain>
    </source>
</reference>
<dbReference type="InterPro" id="IPR018306">
    <property type="entry name" value="Phage_T5_Orf172_DNA-bd"/>
</dbReference>
<keyword evidence="2" id="KW-0547">Nucleotide-binding</keyword>
<keyword evidence="2" id="KW-0067">ATP-binding</keyword>
<keyword evidence="2" id="KW-0378">Hydrolase</keyword>